<gene>
    <name evidence="2" type="ORF">GCM10025867_32150</name>
</gene>
<dbReference type="InterPro" id="IPR050313">
    <property type="entry name" value="Carb_Metab_HTH_regulators"/>
</dbReference>
<dbReference type="SMART" id="SM01134">
    <property type="entry name" value="DeoRC"/>
    <property type="match status" value="1"/>
</dbReference>
<dbReference type="RefSeq" id="WP_350271559.1">
    <property type="nucleotide sequence ID" value="NZ_AP027732.1"/>
</dbReference>
<dbReference type="PANTHER" id="PTHR30363">
    <property type="entry name" value="HTH-TYPE TRANSCRIPTIONAL REGULATOR SRLR-RELATED"/>
    <property type="match status" value="1"/>
</dbReference>
<reference evidence="3" key="1">
    <citation type="journal article" date="2019" name="Int. J. Syst. Evol. Microbiol.">
        <title>The Global Catalogue of Microorganisms (GCM) 10K type strain sequencing project: providing services to taxonomists for standard genome sequencing and annotation.</title>
        <authorList>
            <consortium name="The Broad Institute Genomics Platform"/>
            <consortium name="The Broad Institute Genome Sequencing Center for Infectious Disease"/>
            <person name="Wu L."/>
            <person name="Ma J."/>
        </authorList>
    </citation>
    <scope>NUCLEOTIDE SEQUENCE [LARGE SCALE GENOMIC DNA]</scope>
    <source>
        <strain evidence="3">NBRC 108728</strain>
    </source>
</reference>
<dbReference type="Pfam" id="PF00455">
    <property type="entry name" value="DeoRC"/>
    <property type="match status" value="1"/>
</dbReference>
<dbReference type="SUPFAM" id="SSF100950">
    <property type="entry name" value="NagB/RpiA/CoA transferase-like"/>
    <property type="match status" value="1"/>
</dbReference>
<dbReference type="PANTHER" id="PTHR30363:SF44">
    <property type="entry name" value="AGA OPERON TRANSCRIPTIONAL REPRESSOR-RELATED"/>
    <property type="match status" value="1"/>
</dbReference>
<evidence type="ECO:0000259" key="1">
    <source>
        <dbReference type="Pfam" id="PF00455"/>
    </source>
</evidence>
<dbReference type="InterPro" id="IPR037171">
    <property type="entry name" value="NagB/RpiA_transferase-like"/>
</dbReference>
<protein>
    <recommendedName>
        <fullName evidence="1">DeoR-like transcriptional repressor C-terminal sensor domain-containing protein</fullName>
    </recommendedName>
</protein>
<dbReference type="InterPro" id="IPR014036">
    <property type="entry name" value="DeoR-like_C"/>
</dbReference>
<accession>A0ABM8GRP7</accession>
<organism evidence="2 3">
    <name type="scientific">Frondihabitans sucicola</name>
    <dbReference type="NCBI Taxonomy" id="1268041"/>
    <lineage>
        <taxon>Bacteria</taxon>
        <taxon>Bacillati</taxon>
        <taxon>Actinomycetota</taxon>
        <taxon>Actinomycetes</taxon>
        <taxon>Micrococcales</taxon>
        <taxon>Microbacteriaceae</taxon>
        <taxon>Frondihabitans</taxon>
    </lineage>
</organism>
<feature type="domain" description="DeoR-like transcriptional repressor C-terminal sensor" evidence="1">
    <location>
        <begin position="1"/>
        <end position="126"/>
    </location>
</feature>
<dbReference type="EMBL" id="AP027732">
    <property type="protein sequence ID" value="BDZ50974.1"/>
    <property type="molecule type" value="Genomic_DNA"/>
</dbReference>
<dbReference type="Proteomes" id="UP001321486">
    <property type="component" value="Chromosome"/>
</dbReference>
<proteinExistence type="predicted"/>
<evidence type="ECO:0000313" key="3">
    <source>
        <dbReference type="Proteomes" id="UP001321486"/>
    </source>
</evidence>
<sequence>MVVAISAGTTTVALPVELRRIADLTIVTNSIPVAEQFEPSRLDPRSSQTVLLTGGEPTLSSALVGPIAVSTVRGLHVDLLFLGVHGMHEKAGFTTPNLRESEVDQALVEAAHRVVVLADHTKWGSSG</sequence>
<keyword evidence="3" id="KW-1185">Reference proteome</keyword>
<evidence type="ECO:0000313" key="2">
    <source>
        <dbReference type="EMBL" id="BDZ50974.1"/>
    </source>
</evidence>
<name>A0ABM8GRP7_9MICO</name>
<dbReference type="Gene3D" id="3.40.50.1360">
    <property type="match status" value="1"/>
</dbReference>